<keyword evidence="6 8" id="KW-0503">Monooxygenase</keyword>
<dbReference type="GO" id="GO:0016705">
    <property type="term" value="F:oxidoreductase activity, acting on paired donors, with incorporation or reduction of molecular oxygen"/>
    <property type="evidence" value="ECO:0007669"/>
    <property type="project" value="InterPro"/>
</dbReference>
<gene>
    <name evidence="9" type="primary">ptlI_3</name>
    <name evidence="9" type="ORF">Pla175_25890</name>
</gene>
<dbReference type="GO" id="GO:0004497">
    <property type="term" value="F:monooxygenase activity"/>
    <property type="evidence" value="ECO:0007669"/>
    <property type="project" value="UniProtKB-KW"/>
</dbReference>
<sequence>MTPSKPPAEFSGALASTPWSYRVWMLAFSRERLFDKLIAEYGDFVHYRGVVGFYLINHPALVKQVLQQTHDAFDKRSPLYDRFRRAFGSGLVVAEGDQWKQRRAAIQQLMGPARVEAYLQPMLGAAHRVAHQWESRSRDGAAFDVADQMDELTLEIVGRALFQDAFDEAREPIRRWTHVIDHYSSKAPLPVVRSAWFPSRLNRRLRTTLAEFHRFIQTTIDQRRAEASGKDLLSLLLADDPADGRPRLTDAEVRDEVLGMIVGGHETSSVALTWIWYELAKNPLVERRLHEELDTVLGGREMRVEDAPRLTYARMVIDETLRLHPPFWFENRNVTRDVELGGVTLPAGAMVAFSRHALHRHKDFWADPSRFDPERFRPGAEENRRSTHAYVPFGGGPRVCVGVHFATLELLVLLATLAQRFRLQIDGQGRHEASALLTMRLKHGLRVKAIQR</sequence>
<keyword evidence="5 7" id="KW-0408">Iron</keyword>
<dbReference type="EMBL" id="CP036291">
    <property type="protein sequence ID" value="QDU89202.1"/>
    <property type="molecule type" value="Genomic_DNA"/>
</dbReference>
<dbReference type="InterPro" id="IPR002401">
    <property type="entry name" value="Cyt_P450_E_grp-I"/>
</dbReference>
<evidence type="ECO:0000256" key="6">
    <source>
        <dbReference type="ARBA" id="ARBA00023033"/>
    </source>
</evidence>
<evidence type="ECO:0000256" key="7">
    <source>
        <dbReference type="PIRSR" id="PIRSR602401-1"/>
    </source>
</evidence>
<dbReference type="InterPro" id="IPR050196">
    <property type="entry name" value="Cytochrome_P450_Monoox"/>
</dbReference>
<comment type="similarity">
    <text evidence="1 8">Belongs to the cytochrome P450 family.</text>
</comment>
<dbReference type="OrthoDB" id="9789468at2"/>
<dbReference type="SUPFAM" id="SSF48264">
    <property type="entry name" value="Cytochrome P450"/>
    <property type="match status" value="1"/>
</dbReference>
<dbReference type="RefSeq" id="WP_145285255.1">
    <property type="nucleotide sequence ID" value="NZ_CP036291.1"/>
</dbReference>
<dbReference type="PANTHER" id="PTHR24291">
    <property type="entry name" value="CYTOCHROME P450 FAMILY 4"/>
    <property type="match status" value="1"/>
</dbReference>
<keyword evidence="3 7" id="KW-0479">Metal-binding</keyword>
<dbReference type="GO" id="GO:0020037">
    <property type="term" value="F:heme binding"/>
    <property type="evidence" value="ECO:0007669"/>
    <property type="project" value="InterPro"/>
</dbReference>
<dbReference type="InterPro" id="IPR001128">
    <property type="entry name" value="Cyt_P450"/>
</dbReference>
<evidence type="ECO:0000313" key="10">
    <source>
        <dbReference type="Proteomes" id="UP000317429"/>
    </source>
</evidence>
<keyword evidence="10" id="KW-1185">Reference proteome</keyword>
<dbReference type="PANTHER" id="PTHR24291:SF50">
    <property type="entry name" value="BIFUNCTIONAL ALBAFLAVENONE MONOOXYGENASE_TERPENE SYNTHASE"/>
    <property type="match status" value="1"/>
</dbReference>
<dbReference type="KEGG" id="pnd:Pla175_25890"/>
<dbReference type="Proteomes" id="UP000317429">
    <property type="component" value="Chromosome"/>
</dbReference>
<proteinExistence type="inferred from homology"/>
<evidence type="ECO:0000256" key="3">
    <source>
        <dbReference type="ARBA" id="ARBA00022723"/>
    </source>
</evidence>
<dbReference type="InterPro" id="IPR036396">
    <property type="entry name" value="Cyt_P450_sf"/>
</dbReference>
<dbReference type="Gene3D" id="1.10.630.10">
    <property type="entry name" value="Cytochrome P450"/>
    <property type="match status" value="1"/>
</dbReference>
<evidence type="ECO:0000256" key="8">
    <source>
        <dbReference type="RuleBase" id="RU000461"/>
    </source>
</evidence>
<reference evidence="9 10" key="1">
    <citation type="submission" date="2019-02" db="EMBL/GenBank/DDBJ databases">
        <title>Deep-cultivation of Planctomycetes and their phenomic and genomic characterization uncovers novel biology.</title>
        <authorList>
            <person name="Wiegand S."/>
            <person name="Jogler M."/>
            <person name="Boedeker C."/>
            <person name="Pinto D."/>
            <person name="Vollmers J."/>
            <person name="Rivas-Marin E."/>
            <person name="Kohn T."/>
            <person name="Peeters S.H."/>
            <person name="Heuer A."/>
            <person name="Rast P."/>
            <person name="Oberbeckmann S."/>
            <person name="Bunk B."/>
            <person name="Jeske O."/>
            <person name="Meyerdierks A."/>
            <person name="Storesund J.E."/>
            <person name="Kallscheuer N."/>
            <person name="Luecker S."/>
            <person name="Lage O.M."/>
            <person name="Pohl T."/>
            <person name="Merkel B.J."/>
            <person name="Hornburger P."/>
            <person name="Mueller R.-W."/>
            <person name="Bruemmer F."/>
            <person name="Labrenz M."/>
            <person name="Spormann A.M."/>
            <person name="Op den Camp H."/>
            <person name="Overmann J."/>
            <person name="Amann R."/>
            <person name="Jetten M.S.M."/>
            <person name="Mascher T."/>
            <person name="Medema M.H."/>
            <person name="Devos D.P."/>
            <person name="Kaster A.-K."/>
            <person name="Ovreas L."/>
            <person name="Rohde M."/>
            <person name="Galperin M.Y."/>
            <person name="Jogler C."/>
        </authorList>
    </citation>
    <scope>NUCLEOTIDE SEQUENCE [LARGE SCALE GENOMIC DNA]</scope>
    <source>
        <strain evidence="9 10">Pla175</strain>
    </source>
</reference>
<feature type="binding site" description="axial binding residue" evidence="7">
    <location>
        <position position="400"/>
    </location>
    <ligand>
        <name>heme</name>
        <dbReference type="ChEBI" id="CHEBI:30413"/>
    </ligand>
    <ligandPart>
        <name>Fe</name>
        <dbReference type="ChEBI" id="CHEBI:18248"/>
    </ligandPart>
</feature>
<dbReference type="AlphaFoldDB" id="A0A518DCJ3"/>
<dbReference type="GO" id="GO:0005506">
    <property type="term" value="F:iron ion binding"/>
    <property type="evidence" value="ECO:0007669"/>
    <property type="project" value="InterPro"/>
</dbReference>
<evidence type="ECO:0000313" key="9">
    <source>
        <dbReference type="EMBL" id="QDU89202.1"/>
    </source>
</evidence>
<dbReference type="PRINTS" id="PR00463">
    <property type="entry name" value="EP450I"/>
</dbReference>
<evidence type="ECO:0000256" key="2">
    <source>
        <dbReference type="ARBA" id="ARBA00022617"/>
    </source>
</evidence>
<keyword evidence="2 7" id="KW-0349">Heme</keyword>
<organism evidence="9 10">
    <name type="scientific">Pirellulimonas nuda</name>
    <dbReference type="NCBI Taxonomy" id="2528009"/>
    <lineage>
        <taxon>Bacteria</taxon>
        <taxon>Pseudomonadati</taxon>
        <taxon>Planctomycetota</taxon>
        <taxon>Planctomycetia</taxon>
        <taxon>Pirellulales</taxon>
        <taxon>Lacipirellulaceae</taxon>
        <taxon>Pirellulimonas</taxon>
    </lineage>
</organism>
<comment type="cofactor">
    <cofactor evidence="7">
        <name>heme</name>
        <dbReference type="ChEBI" id="CHEBI:30413"/>
    </cofactor>
</comment>
<evidence type="ECO:0000256" key="4">
    <source>
        <dbReference type="ARBA" id="ARBA00023002"/>
    </source>
</evidence>
<evidence type="ECO:0000256" key="5">
    <source>
        <dbReference type="ARBA" id="ARBA00023004"/>
    </source>
</evidence>
<keyword evidence="4 8" id="KW-0560">Oxidoreductase</keyword>
<accession>A0A518DCJ3</accession>
<dbReference type="PRINTS" id="PR00385">
    <property type="entry name" value="P450"/>
</dbReference>
<dbReference type="PROSITE" id="PS00086">
    <property type="entry name" value="CYTOCHROME_P450"/>
    <property type="match status" value="1"/>
</dbReference>
<evidence type="ECO:0000256" key="1">
    <source>
        <dbReference type="ARBA" id="ARBA00010617"/>
    </source>
</evidence>
<protein>
    <submittedName>
        <fullName evidence="9">Pentalenene oxygenase</fullName>
    </submittedName>
</protein>
<name>A0A518DCJ3_9BACT</name>
<dbReference type="Pfam" id="PF00067">
    <property type="entry name" value="p450"/>
    <property type="match status" value="1"/>
</dbReference>
<dbReference type="InterPro" id="IPR017972">
    <property type="entry name" value="Cyt_P450_CS"/>
</dbReference>